<dbReference type="Proteomes" id="UP000247620">
    <property type="component" value="Unassembled WGS sequence"/>
</dbReference>
<evidence type="ECO:0008006" key="3">
    <source>
        <dbReference type="Google" id="ProtNLM"/>
    </source>
</evidence>
<evidence type="ECO:0000313" key="2">
    <source>
        <dbReference type="Proteomes" id="UP000247620"/>
    </source>
</evidence>
<dbReference type="RefSeq" id="WP_110698602.1">
    <property type="nucleotide sequence ID" value="NZ_CP151184.1"/>
</dbReference>
<reference evidence="1 2" key="1">
    <citation type="submission" date="2018-06" db="EMBL/GenBank/DDBJ databases">
        <title>Pseudomonas diversity within urban Lake Michigan freshwaters.</title>
        <authorList>
            <person name="Batrich M."/>
            <person name="Hatzopoulos T."/>
            <person name="Putonti C."/>
        </authorList>
    </citation>
    <scope>NUCLEOTIDE SEQUENCE [LARGE SCALE GENOMIC DNA]</scope>
    <source>
        <strain evidence="1 2">LBp-160603</strain>
    </source>
</reference>
<sequence>MLKIVPDPPPTNPSPHHLEDTLIQAAEYVRCALIVAHQSVLVSHPHSLGATLALTAVHEMETVRALLDSALAQVQIPGEPQTRH</sequence>
<evidence type="ECO:0000313" key="1">
    <source>
        <dbReference type="EMBL" id="PYB84307.1"/>
    </source>
</evidence>
<comment type="caution">
    <text evidence="1">The sequence shown here is derived from an EMBL/GenBank/DDBJ whole genome shotgun (WGS) entry which is preliminary data.</text>
</comment>
<organism evidence="1 2">
    <name type="scientific">Pseudomonas soli</name>
    <dbReference type="NCBI Taxonomy" id="1306993"/>
    <lineage>
        <taxon>Bacteria</taxon>
        <taxon>Pseudomonadati</taxon>
        <taxon>Pseudomonadota</taxon>
        <taxon>Gammaproteobacteria</taxon>
        <taxon>Pseudomonadales</taxon>
        <taxon>Pseudomonadaceae</taxon>
        <taxon>Pseudomonas</taxon>
    </lineage>
</organism>
<dbReference type="EMBL" id="QJRO01000003">
    <property type="protein sequence ID" value="PYB84307.1"/>
    <property type="molecule type" value="Genomic_DNA"/>
</dbReference>
<name>A0A2V4IT30_9PSED</name>
<dbReference type="AlphaFoldDB" id="A0A2V4IT30"/>
<accession>A0A2V4IT30</accession>
<protein>
    <recommendedName>
        <fullName evidence="3">DUF3077 domain-containing protein</fullName>
    </recommendedName>
</protein>
<proteinExistence type="predicted"/>
<gene>
    <name evidence="1" type="ORF">DMX07_07155</name>
</gene>